<feature type="chain" id="PRO_5046643340" evidence="2">
    <location>
        <begin position="22"/>
        <end position="207"/>
    </location>
</feature>
<name>A0ABY4YLK3_9MICO</name>
<feature type="domain" description="DUF6318" evidence="3">
    <location>
        <begin position="61"/>
        <end position="201"/>
    </location>
</feature>
<evidence type="ECO:0000313" key="4">
    <source>
        <dbReference type="EMBL" id="USQ77603.1"/>
    </source>
</evidence>
<gene>
    <name evidence="4" type="ORF">NF557_06780</name>
</gene>
<feature type="compositionally biased region" description="Low complexity" evidence="1">
    <location>
        <begin position="32"/>
        <end position="47"/>
    </location>
</feature>
<feature type="region of interest" description="Disordered" evidence="1">
    <location>
        <begin position="19"/>
        <end position="84"/>
    </location>
</feature>
<sequence>MKTTFVAACAAALLLAGCQGSSEPSAPPTSQDALTTTDPAPTTAAPPDDVEETSSSPAGDATETTEASGPPEMPDEAKEDSESGAEAFALHYLEVFNYAAMTPEAGHLEQLASDDCATCAGFESMIAKYIENDERAAGPIVTVDSARAQATGDTTVVFAEAVQTVPATLDAAGAVVTASAQPTSFTMVLTLTLDGQAWEVAEIQVQQ</sequence>
<protein>
    <submittedName>
        <fullName evidence="4">DUF6318 family protein</fullName>
    </submittedName>
</protein>
<feature type="compositionally biased region" description="Acidic residues" evidence="1">
    <location>
        <begin position="73"/>
        <end position="83"/>
    </location>
</feature>
<reference evidence="4" key="1">
    <citation type="submission" date="2022-06" db="EMBL/GenBank/DDBJ databases">
        <title>Ornithinimicrobium JY.X270.</title>
        <authorList>
            <person name="Huang Y."/>
        </authorList>
    </citation>
    <scope>NUCLEOTIDE SEQUENCE</scope>
    <source>
        <strain evidence="4">JY.X270</strain>
    </source>
</reference>
<dbReference type="InterPro" id="IPR046281">
    <property type="entry name" value="DUF6318"/>
</dbReference>
<dbReference type="RefSeq" id="WP_252622916.1">
    <property type="nucleotide sequence ID" value="NZ_CP099490.1"/>
</dbReference>
<feature type="signal peptide" evidence="2">
    <location>
        <begin position="1"/>
        <end position="21"/>
    </location>
</feature>
<accession>A0ABY4YLK3</accession>
<dbReference type="Pfam" id="PF19843">
    <property type="entry name" value="DUF6318"/>
    <property type="match status" value="1"/>
</dbReference>
<dbReference type="Proteomes" id="UP001056535">
    <property type="component" value="Chromosome"/>
</dbReference>
<evidence type="ECO:0000259" key="3">
    <source>
        <dbReference type="Pfam" id="PF19843"/>
    </source>
</evidence>
<evidence type="ECO:0000256" key="1">
    <source>
        <dbReference type="SAM" id="MobiDB-lite"/>
    </source>
</evidence>
<keyword evidence="5" id="KW-1185">Reference proteome</keyword>
<evidence type="ECO:0000256" key="2">
    <source>
        <dbReference type="SAM" id="SignalP"/>
    </source>
</evidence>
<keyword evidence="2" id="KW-0732">Signal</keyword>
<dbReference type="PROSITE" id="PS51257">
    <property type="entry name" value="PROKAR_LIPOPROTEIN"/>
    <property type="match status" value="1"/>
</dbReference>
<organism evidence="4 5">
    <name type="scientific">Ornithinimicrobium cryptoxanthini</name>
    <dbReference type="NCBI Taxonomy" id="2934161"/>
    <lineage>
        <taxon>Bacteria</taxon>
        <taxon>Bacillati</taxon>
        <taxon>Actinomycetota</taxon>
        <taxon>Actinomycetes</taxon>
        <taxon>Micrococcales</taxon>
        <taxon>Ornithinimicrobiaceae</taxon>
        <taxon>Ornithinimicrobium</taxon>
    </lineage>
</organism>
<proteinExistence type="predicted"/>
<dbReference type="EMBL" id="CP099490">
    <property type="protein sequence ID" value="USQ77603.1"/>
    <property type="molecule type" value="Genomic_DNA"/>
</dbReference>
<feature type="compositionally biased region" description="Polar residues" evidence="1">
    <location>
        <begin position="53"/>
        <end position="67"/>
    </location>
</feature>
<feature type="compositionally biased region" description="Polar residues" evidence="1">
    <location>
        <begin position="19"/>
        <end position="31"/>
    </location>
</feature>
<evidence type="ECO:0000313" key="5">
    <source>
        <dbReference type="Proteomes" id="UP001056535"/>
    </source>
</evidence>